<accession>A0ABV0GHQ0</accession>
<evidence type="ECO:0000313" key="3">
    <source>
        <dbReference type="EMBL" id="MEO3714477.1"/>
    </source>
</evidence>
<organism evidence="3 4">
    <name type="scientific">Roseateles flavus</name>
    <dbReference type="NCBI Taxonomy" id="3149041"/>
    <lineage>
        <taxon>Bacteria</taxon>
        <taxon>Pseudomonadati</taxon>
        <taxon>Pseudomonadota</taxon>
        <taxon>Betaproteobacteria</taxon>
        <taxon>Burkholderiales</taxon>
        <taxon>Sphaerotilaceae</taxon>
        <taxon>Roseateles</taxon>
    </lineage>
</organism>
<protein>
    <submittedName>
        <fullName evidence="3">Type II secretion system protein</fullName>
    </submittedName>
</protein>
<proteinExistence type="predicted"/>
<dbReference type="PANTHER" id="PTHR30093:SF47">
    <property type="entry name" value="TYPE IV PILUS NON-CORE MINOR PILIN PILE"/>
    <property type="match status" value="1"/>
</dbReference>
<keyword evidence="2" id="KW-0472">Membrane</keyword>
<feature type="transmembrane region" description="Helical" evidence="2">
    <location>
        <begin position="12"/>
        <end position="34"/>
    </location>
</feature>
<keyword evidence="1" id="KW-0488">Methylation</keyword>
<comment type="caution">
    <text evidence="3">The sequence shown here is derived from an EMBL/GenBank/DDBJ whole genome shotgun (WGS) entry which is preliminary data.</text>
</comment>
<keyword evidence="4" id="KW-1185">Reference proteome</keyword>
<dbReference type="PANTHER" id="PTHR30093">
    <property type="entry name" value="GENERAL SECRETION PATHWAY PROTEIN G"/>
    <property type="match status" value="1"/>
</dbReference>
<dbReference type="NCBIfam" id="TIGR02532">
    <property type="entry name" value="IV_pilin_GFxxxE"/>
    <property type="match status" value="1"/>
</dbReference>
<dbReference type="InterPro" id="IPR045584">
    <property type="entry name" value="Pilin-like"/>
</dbReference>
<name>A0ABV0GHQ0_9BURK</name>
<dbReference type="InterPro" id="IPR000983">
    <property type="entry name" value="Bac_GSPG_pilin"/>
</dbReference>
<evidence type="ECO:0000313" key="4">
    <source>
        <dbReference type="Proteomes" id="UP001462640"/>
    </source>
</evidence>
<keyword evidence="2" id="KW-1133">Transmembrane helix</keyword>
<evidence type="ECO:0000256" key="2">
    <source>
        <dbReference type="SAM" id="Phobius"/>
    </source>
</evidence>
<gene>
    <name evidence="3" type="ORF">ABDJ40_17050</name>
</gene>
<dbReference type="Pfam" id="PF07963">
    <property type="entry name" value="N_methyl"/>
    <property type="match status" value="1"/>
</dbReference>
<dbReference type="EMBL" id="JBDPZC010000008">
    <property type="protein sequence ID" value="MEO3714477.1"/>
    <property type="molecule type" value="Genomic_DNA"/>
</dbReference>
<dbReference type="PRINTS" id="PR00813">
    <property type="entry name" value="BCTERIALGSPG"/>
</dbReference>
<evidence type="ECO:0000256" key="1">
    <source>
        <dbReference type="ARBA" id="ARBA00022481"/>
    </source>
</evidence>
<dbReference type="InterPro" id="IPR012902">
    <property type="entry name" value="N_methyl_site"/>
</dbReference>
<dbReference type="Proteomes" id="UP001462640">
    <property type="component" value="Unassembled WGS sequence"/>
</dbReference>
<keyword evidence="2" id="KW-0812">Transmembrane</keyword>
<sequence>MGPVMRRRGFTLIELLVVMSIVALLASIVAPRYFNSLQRGREVALRQTLATVRDAIDQFAADKGRYPDSLDELVSARYLRQWPEDPVSGQREGWQFQAPPADAGVSGALYDLHSGAPGAAMDGTAYADW</sequence>
<reference evidence="3 4" key="1">
    <citation type="submission" date="2024-05" db="EMBL/GenBank/DDBJ databases">
        <title>Roseateles sp. 2.12 16S ribosomal RNA gene Genome sequencing and assembly.</title>
        <authorList>
            <person name="Woo H."/>
        </authorList>
    </citation>
    <scope>NUCLEOTIDE SEQUENCE [LARGE SCALE GENOMIC DNA]</scope>
    <source>
        <strain evidence="3 4">2.12</strain>
    </source>
</reference>
<dbReference type="PROSITE" id="PS00409">
    <property type="entry name" value="PROKAR_NTER_METHYL"/>
    <property type="match status" value="1"/>
</dbReference>
<dbReference type="SUPFAM" id="SSF54523">
    <property type="entry name" value="Pili subunits"/>
    <property type="match status" value="1"/>
</dbReference>
<dbReference type="Gene3D" id="3.30.700.10">
    <property type="entry name" value="Glycoprotein, Type 4 Pilin"/>
    <property type="match status" value="1"/>
</dbReference>